<accession>A0A897MMA3</accession>
<comment type="cofactor">
    <cofactor evidence="6">
        <name>Zn(2+)</name>
        <dbReference type="ChEBI" id="CHEBI:29105"/>
    </cofactor>
</comment>
<dbReference type="InterPro" id="IPR018752">
    <property type="entry name" value="DabA"/>
</dbReference>
<dbReference type="Pfam" id="PF10070">
    <property type="entry name" value="DabA"/>
    <property type="match status" value="1"/>
</dbReference>
<dbReference type="HAMAP" id="MF_01871">
    <property type="entry name" value="DabA"/>
    <property type="match status" value="1"/>
</dbReference>
<dbReference type="Proteomes" id="UP000663586">
    <property type="component" value="Chromosome"/>
</dbReference>
<evidence type="ECO:0000256" key="7">
    <source>
        <dbReference type="SAM" id="MobiDB-lite"/>
    </source>
</evidence>
<dbReference type="EMBL" id="CP064786">
    <property type="protein sequence ID" value="QSG01511.1"/>
    <property type="molecule type" value="Genomic_DNA"/>
</dbReference>
<keyword evidence="9" id="KW-1185">Reference proteome</keyword>
<keyword evidence="5 6" id="KW-0472">Membrane</keyword>
<evidence type="ECO:0000256" key="3">
    <source>
        <dbReference type="ARBA" id="ARBA00022723"/>
    </source>
</evidence>
<comment type="function">
    <text evidence="6">Part of an energy-coupled inorganic carbon pump.</text>
</comment>
<comment type="subcellular location">
    <subcellularLocation>
        <location evidence="6">Cell membrane</location>
        <topology evidence="6">Peripheral membrane protein</topology>
    </subcellularLocation>
</comment>
<dbReference type="GO" id="GO:0005886">
    <property type="term" value="C:plasma membrane"/>
    <property type="evidence" value="ECO:0007669"/>
    <property type="project" value="UniProtKB-SubCell"/>
</dbReference>
<evidence type="ECO:0000256" key="1">
    <source>
        <dbReference type="ARBA" id="ARBA00022448"/>
    </source>
</evidence>
<protein>
    <recommendedName>
        <fullName evidence="6">Probable inorganic carbon transporter subunit DabA</fullName>
    </recommendedName>
</protein>
<keyword evidence="4 6" id="KW-0862">Zinc</keyword>
<feature type="binding site" evidence="6">
    <location>
        <position position="507"/>
    </location>
    <ligand>
        <name>Zn(2+)</name>
        <dbReference type="ChEBI" id="CHEBI:29105"/>
    </ligand>
</feature>
<evidence type="ECO:0000256" key="4">
    <source>
        <dbReference type="ARBA" id="ARBA00022833"/>
    </source>
</evidence>
<dbReference type="GO" id="GO:0008270">
    <property type="term" value="F:zinc ion binding"/>
    <property type="evidence" value="ECO:0007669"/>
    <property type="project" value="UniProtKB-UniRule"/>
</dbReference>
<dbReference type="GeneID" id="70683662"/>
<keyword evidence="2 6" id="KW-1003">Cell membrane</keyword>
<comment type="subunit">
    <text evidence="6">Forms a complex with DabB.</text>
</comment>
<dbReference type="AlphaFoldDB" id="A0A897MMA3"/>
<dbReference type="RefSeq" id="WP_375139625.1">
    <property type="nucleotide sequence ID" value="NZ_CP064786.1"/>
</dbReference>
<dbReference type="PANTHER" id="PTHR38344">
    <property type="entry name" value="UPF0753 PROTEIN AQ_863"/>
    <property type="match status" value="1"/>
</dbReference>
<organism evidence="8 9">
    <name type="scientific">Natranaeroarchaeum sulfidigenes</name>
    <dbReference type="NCBI Taxonomy" id="2784880"/>
    <lineage>
        <taxon>Archaea</taxon>
        <taxon>Methanobacteriati</taxon>
        <taxon>Methanobacteriota</taxon>
        <taxon>Stenosarchaea group</taxon>
        <taxon>Halobacteria</taxon>
        <taxon>Halobacteriales</taxon>
        <taxon>Natronoarchaeaceae</taxon>
        <taxon>Natranaeroarchaeum</taxon>
    </lineage>
</organism>
<feature type="compositionally biased region" description="Acidic residues" evidence="7">
    <location>
        <begin position="249"/>
        <end position="262"/>
    </location>
</feature>
<feature type="binding site" evidence="6">
    <location>
        <position position="307"/>
    </location>
    <ligand>
        <name>Zn(2+)</name>
        <dbReference type="ChEBI" id="CHEBI:29105"/>
    </ligand>
</feature>
<gene>
    <name evidence="6" type="primary">dabA</name>
    <name evidence="8" type="ORF">AArcS_0276</name>
</gene>
<feature type="binding site" evidence="6">
    <location>
        <position position="309"/>
    </location>
    <ligand>
        <name>Zn(2+)</name>
        <dbReference type="ChEBI" id="CHEBI:29105"/>
    </ligand>
</feature>
<dbReference type="KEGG" id="hara:AArcS_0276"/>
<dbReference type="PANTHER" id="PTHR38344:SF1">
    <property type="entry name" value="INORGANIC CARBON TRANSPORTER SUBUNIT DABA-RELATED"/>
    <property type="match status" value="1"/>
</dbReference>
<evidence type="ECO:0000256" key="5">
    <source>
        <dbReference type="ARBA" id="ARBA00023136"/>
    </source>
</evidence>
<name>A0A897MMA3_9EURY</name>
<proteinExistence type="inferred from homology"/>
<evidence type="ECO:0000256" key="6">
    <source>
        <dbReference type="HAMAP-Rule" id="MF_01871"/>
    </source>
</evidence>
<keyword evidence="3 6" id="KW-0479">Metal-binding</keyword>
<sequence length="813" mass="88511">MTTTASTIETESLTDSIEQAAERIGAVWPIHSFVTANPLAGFEDRPFHEAVDEATELFGGRGYPHPSVFRRAWETERIDPEILDDELGEYDADPETLLDEMAEHEEKRTARTADATDDVDRLVTKWLAVFLDQGEATWSMPNREAGFYAAWRQLAPYDGNLPGCSDPGDLPTTATDALESIIGRYPRDRWGAICEHQLAALPGWTGFVKQRASDDHDSWQQTHPITIEQYLAVRVTIADLLDAPLDPAAVEEDPDQNADTGDDGTPPVADRWLTAWERSYRDSLIETIDTSAGNDDSTRPTAQMVFCIDTRSEIIRRHIESQGNYETHGYAGFFGIPMQHQSYGTEAASKACPPIVDPKHHVVDLPVADDEEETYSHWTGGARAIHDHFETLKTNAVAAFTFVEGAGGAYGSALATRTLFPSKLASLADRVRERLPHTGDFCEADLSSDGGCSHDHGLQEGLTHDQQVEYAATAFELMGWSEFARLVVFTGHAAHTTNNPFDSSLDCGACAGNAGGPNARVLAQICNRGAVKDDLRERGFDIPEDTVFVAAEHNTTTDEITLFEGPVPESHAEDLETLNSDLESARESAAAERAATMPAARQEDAVSETKRRAHDWAETRPEWGLAGNAAFVIGPRGLTADADLGGRAFLHSYDWSADPDGDALEAIFAGPLVVTQWINNQYYFATVDNAVFGSGSKVTQNPVGNVGVVQGNGGDLMGGLPLQSLKATDDDPHHQPLRLSAVVHAPVDRVTEILADHDDVAKLLDNGWLSLTVVDPQEDNRAFEYAGNLNWTAVSDRSTPEDGDPVPLALADD</sequence>
<evidence type="ECO:0000313" key="9">
    <source>
        <dbReference type="Proteomes" id="UP000663586"/>
    </source>
</evidence>
<feature type="region of interest" description="Disordered" evidence="7">
    <location>
        <begin position="248"/>
        <end position="269"/>
    </location>
</feature>
<evidence type="ECO:0000313" key="8">
    <source>
        <dbReference type="EMBL" id="QSG01511.1"/>
    </source>
</evidence>
<feature type="region of interest" description="Disordered" evidence="7">
    <location>
        <begin position="794"/>
        <end position="813"/>
    </location>
</feature>
<reference evidence="8" key="1">
    <citation type="submission" date="2020-11" db="EMBL/GenBank/DDBJ databases">
        <title>Carbohydrate-dependent, anaerobic sulfur respiration: A novel catabolism in halophilic archaea.</title>
        <authorList>
            <person name="Sorokin D.Y."/>
            <person name="Messina E."/>
            <person name="Smedile F."/>
            <person name="La Cono V."/>
            <person name="Hallsworth J.E."/>
            <person name="Yakimov M.M."/>
        </authorList>
    </citation>
    <scope>NUCLEOTIDE SEQUENCE</scope>
    <source>
        <strain evidence="8">AArc-S</strain>
    </source>
</reference>
<feature type="binding site" evidence="6">
    <location>
        <position position="492"/>
    </location>
    <ligand>
        <name>Zn(2+)</name>
        <dbReference type="ChEBI" id="CHEBI:29105"/>
    </ligand>
</feature>
<evidence type="ECO:0000256" key="2">
    <source>
        <dbReference type="ARBA" id="ARBA00022475"/>
    </source>
</evidence>
<keyword evidence="1 6" id="KW-0813">Transport</keyword>
<comment type="similarity">
    <text evidence="6">Belongs to the inorganic carbon transporter (TC 9.A.2) DabA family.</text>
</comment>